<proteinExistence type="predicted"/>
<dbReference type="AlphaFoldDB" id="A0A3S5B1T2"/>
<gene>
    <name evidence="1" type="ORF">PXEA_LOCUS24633</name>
</gene>
<sequence>MGNSRHDLDIFSDYSCTRSVDWCRWPVCQRYFQLAELCTQANQSRLDNCLKPDSGSAQSVDSSDSLETRMQQLRCPHGEYGCHKAHAGPEFTEVIFLPDWLVRVCYDSLGVAGVS</sequence>
<dbReference type="OrthoDB" id="6262584at2759"/>
<reference evidence="1" key="1">
    <citation type="submission" date="2018-11" db="EMBL/GenBank/DDBJ databases">
        <authorList>
            <consortium name="Pathogen Informatics"/>
        </authorList>
    </citation>
    <scope>NUCLEOTIDE SEQUENCE</scope>
</reference>
<accession>A0A3S5B1T2</accession>
<name>A0A3S5B1T2_9PLAT</name>
<comment type="caution">
    <text evidence="1">The sequence shown here is derived from an EMBL/GenBank/DDBJ whole genome shotgun (WGS) entry which is preliminary data.</text>
</comment>
<evidence type="ECO:0000313" key="2">
    <source>
        <dbReference type="Proteomes" id="UP000784294"/>
    </source>
</evidence>
<keyword evidence="2" id="KW-1185">Reference proteome</keyword>
<evidence type="ECO:0000313" key="1">
    <source>
        <dbReference type="EMBL" id="VEL31193.1"/>
    </source>
</evidence>
<dbReference type="EMBL" id="CAAALY010119678">
    <property type="protein sequence ID" value="VEL31193.1"/>
    <property type="molecule type" value="Genomic_DNA"/>
</dbReference>
<organism evidence="1 2">
    <name type="scientific">Protopolystoma xenopodis</name>
    <dbReference type="NCBI Taxonomy" id="117903"/>
    <lineage>
        <taxon>Eukaryota</taxon>
        <taxon>Metazoa</taxon>
        <taxon>Spiralia</taxon>
        <taxon>Lophotrochozoa</taxon>
        <taxon>Platyhelminthes</taxon>
        <taxon>Monogenea</taxon>
        <taxon>Polyopisthocotylea</taxon>
        <taxon>Polystomatidea</taxon>
        <taxon>Polystomatidae</taxon>
        <taxon>Protopolystoma</taxon>
    </lineage>
</organism>
<protein>
    <submittedName>
        <fullName evidence="1">Uncharacterized protein</fullName>
    </submittedName>
</protein>
<dbReference type="Proteomes" id="UP000784294">
    <property type="component" value="Unassembled WGS sequence"/>
</dbReference>